<gene>
    <name evidence="1" type="ORF">UFOVP711_70</name>
</gene>
<name>A0A6J5NKM9_9CAUD</name>
<reference evidence="1" key="1">
    <citation type="submission" date="2020-04" db="EMBL/GenBank/DDBJ databases">
        <authorList>
            <person name="Chiriac C."/>
            <person name="Salcher M."/>
            <person name="Ghai R."/>
            <person name="Kavagutti S V."/>
        </authorList>
    </citation>
    <scope>NUCLEOTIDE SEQUENCE</scope>
</reference>
<evidence type="ECO:0000313" key="1">
    <source>
        <dbReference type="EMBL" id="CAB4159262.1"/>
    </source>
</evidence>
<proteinExistence type="predicted"/>
<protein>
    <submittedName>
        <fullName evidence="1">Uncharacterized protein</fullName>
    </submittedName>
</protein>
<accession>A0A6J5NKM9</accession>
<organism evidence="1">
    <name type="scientific">uncultured Caudovirales phage</name>
    <dbReference type="NCBI Taxonomy" id="2100421"/>
    <lineage>
        <taxon>Viruses</taxon>
        <taxon>Duplodnaviria</taxon>
        <taxon>Heunggongvirae</taxon>
        <taxon>Uroviricota</taxon>
        <taxon>Caudoviricetes</taxon>
        <taxon>Peduoviridae</taxon>
        <taxon>Maltschvirus</taxon>
        <taxon>Maltschvirus maltsch</taxon>
    </lineage>
</organism>
<sequence>MSINLDEMLKAIHKAWNDVDSSTETLVALWAESDGYGEPGYVPEQGYDWSGIRDSSEGAIRAMWERLQELTNPKEEDNQ</sequence>
<dbReference type="EMBL" id="LR796677">
    <property type="protein sequence ID" value="CAB4159262.1"/>
    <property type="molecule type" value="Genomic_DNA"/>
</dbReference>